<organism evidence="6 7">
    <name type="scientific">Mucilaginibacter auburnensis</name>
    <dbReference type="NCBI Taxonomy" id="1457233"/>
    <lineage>
        <taxon>Bacteria</taxon>
        <taxon>Pseudomonadati</taxon>
        <taxon>Bacteroidota</taxon>
        <taxon>Sphingobacteriia</taxon>
        <taxon>Sphingobacteriales</taxon>
        <taxon>Sphingobacteriaceae</taxon>
        <taxon>Mucilaginibacter</taxon>
    </lineage>
</organism>
<evidence type="ECO:0000313" key="7">
    <source>
        <dbReference type="Proteomes" id="UP000242687"/>
    </source>
</evidence>
<evidence type="ECO:0000256" key="4">
    <source>
        <dbReference type="SAM" id="SignalP"/>
    </source>
</evidence>
<keyword evidence="1" id="KW-0378">Hydrolase</keyword>
<dbReference type="GO" id="GO:0005976">
    <property type="term" value="P:polysaccharide metabolic process"/>
    <property type="evidence" value="ECO:0007669"/>
    <property type="project" value="TreeGrafter"/>
</dbReference>
<accession>A0A2H9VRE1</accession>
<feature type="active site" description="Charge relay system" evidence="2">
    <location>
        <position position="414"/>
    </location>
</feature>
<protein>
    <submittedName>
        <fullName evidence="6">Cephalosporin-C deacetylase-like acetyl esterase</fullName>
    </submittedName>
</protein>
<proteinExistence type="predicted"/>
<feature type="signal peptide" evidence="4">
    <location>
        <begin position="1"/>
        <end position="28"/>
    </location>
</feature>
<dbReference type="Pfam" id="PF05448">
    <property type="entry name" value="AXE1"/>
    <property type="match status" value="1"/>
</dbReference>
<dbReference type="InterPro" id="IPR039069">
    <property type="entry name" value="CE7"/>
</dbReference>
<dbReference type="InterPro" id="IPR002471">
    <property type="entry name" value="Pept_S9_AS"/>
</dbReference>
<feature type="domain" description="Acetyl xylan esterase" evidence="5">
    <location>
        <begin position="136"/>
        <end position="427"/>
    </location>
</feature>
<reference evidence="6 7" key="1">
    <citation type="submission" date="2017-11" db="EMBL/GenBank/DDBJ databases">
        <title>Genomic Encyclopedia of Archaeal and Bacterial Type Strains, Phase II (KMG-II): From Individual Species to Whole Genera.</title>
        <authorList>
            <person name="Goeker M."/>
        </authorList>
    </citation>
    <scope>NUCLEOTIDE SEQUENCE [LARGE SCALE GENOMIC DNA]</scope>
    <source>
        <strain evidence="6 7">DSM 28175</strain>
    </source>
</reference>
<dbReference type="GO" id="GO:0052689">
    <property type="term" value="F:carboxylic ester hydrolase activity"/>
    <property type="evidence" value="ECO:0007669"/>
    <property type="project" value="TreeGrafter"/>
</dbReference>
<sequence length="435" mass="49359">MHVLPMRILKFIAIIWVLVFINMGAAFAQDEEGEVVPSLTTSSKDAVFSNKATYKFTVKNTYNIAQEGSVSYLATTERGDSVKSQVIKVNIPPKSTKSFDFNIDGLKSGFYKVNFMVNVSYYDDTIRKAFGIRPEEIRSRYPKPADFDSFWAKNKAELEAIPPDFKMIPLPDSTKEGREVFRFEMRSVDSVIVRGYLTMPANRKKKKLAVLLGLPGYQVAVHPMMGTDDDLAIITLDVRGQGMSRETIHTRRDDYIFYQIEDKEKYVMKGAILDCVRAVDFIFTRPELDHDRIIVSGGSMGGFLAIATAALDSRVKLCSAQNPIMSDVHDLVGKVDWPLDDIRQYIRTQPGLTLEKVLNNLDYYDTKNFASNLKVATLLGMGLLDHLVPPDNIYAVYNNMSNKKHMIIFKDLGHEVGQPYKDFEGRWMRDTFGLF</sequence>
<dbReference type="GO" id="GO:0006508">
    <property type="term" value="P:proteolysis"/>
    <property type="evidence" value="ECO:0007669"/>
    <property type="project" value="InterPro"/>
</dbReference>
<keyword evidence="7" id="KW-1185">Reference proteome</keyword>
<feature type="active site" description="Charge relay system" evidence="2">
    <location>
        <position position="385"/>
    </location>
</feature>
<dbReference type="GO" id="GO:0004252">
    <property type="term" value="F:serine-type endopeptidase activity"/>
    <property type="evidence" value="ECO:0007669"/>
    <property type="project" value="InterPro"/>
</dbReference>
<dbReference type="AlphaFoldDB" id="A0A2H9VRE1"/>
<feature type="chain" id="PRO_5014188820" evidence="4">
    <location>
        <begin position="29"/>
        <end position="435"/>
    </location>
</feature>
<evidence type="ECO:0000259" key="5">
    <source>
        <dbReference type="Pfam" id="PF05448"/>
    </source>
</evidence>
<dbReference type="PANTHER" id="PTHR40111">
    <property type="entry name" value="CEPHALOSPORIN-C DEACETYLASE"/>
    <property type="match status" value="1"/>
</dbReference>
<dbReference type="EMBL" id="PGFJ01000001">
    <property type="protein sequence ID" value="PJJ83406.1"/>
    <property type="molecule type" value="Genomic_DNA"/>
</dbReference>
<gene>
    <name evidence="6" type="ORF">CLV57_0388</name>
</gene>
<dbReference type="InterPro" id="IPR029058">
    <property type="entry name" value="AB_hydrolase_fold"/>
</dbReference>
<dbReference type="Gene3D" id="3.40.50.1820">
    <property type="entry name" value="alpha/beta hydrolase"/>
    <property type="match status" value="1"/>
</dbReference>
<dbReference type="PANTHER" id="PTHR40111:SF1">
    <property type="entry name" value="CEPHALOSPORIN-C DEACETYLASE"/>
    <property type="match status" value="1"/>
</dbReference>
<name>A0A2H9VRE1_9SPHI</name>
<comment type="caution">
    <text evidence="6">The sequence shown here is derived from an EMBL/GenBank/DDBJ whole genome shotgun (WGS) entry which is preliminary data.</text>
</comment>
<feature type="binding site" evidence="3">
    <location>
        <position position="217"/>
    </location>
    <ligand>
        <name>substrate</name>
    </ligand>
</feature>
<evidence type="ECO:0000256" key="3">
    <source>
        <dbReference type="PIRSR" id="PIRSR639069-2"/>
    </source>
</evidence>
<dbReference type="SUPFAM" id="SSF53474">
    <property type="entry name" value="alpha/beta-Hydrolases"/>
    <property type="match status" value="1"/>
</dbReference>
<dbReference type="Proteomes" id="UP000242687">
    <property type="component" value="Unassembled WGS sequence"/>
</dbReference>
<evidence type="ECO:0000256" key="1">
    <source>
        <dbReference type="ARBA" id="ARBA00022801"/>
    </source>
</evidence>
<feature type="active site" description="Nucleophile" evidence="2">
    <location>
        <position position="299"/>
    </location>
</feature>
<dbReference type="PROSITE" id="PS00708">
    <property type="entry name" value="PRO_ENDOPEP_SER"/>
    <property type="match status" value="1"/>
</dbReference>
<keyword evidence="4" id="KW-0732">Signal</keyword>
<evidence type="ECO:0000313" key="6">
    <source>
        <dbReference type="EMBL" id="PJJ83406.1"/>
    </source>
</evidence>
<evidence type="ECO:0000256" key="2">
    <source>
        <dbReference type="PIRSR" id="PIRSR639069-1"/>
    </source>
</evidence>
<dbReference type="InterPro" id="IPR008391">
    <property type="entry name" value="AXE1_dom"/>
</dbReference>